<dbReference type="EMBL" id="JAUDFV010000133">
    <property type="protein sequence ID" value="KAL2726643.1"/>
    <property type="molecule type" value="Genomic_DNA"/>
</dbReference>
<proteinExistence type="predicted"/>
<evidence type="ECO:0000313" key="2">
    <source>
        <dbReference type="Proteomes" id="UP001607302"/>
    </source>
</evidence>
<dbReference type="Proteomes" id="UP001607302">
    <property type="component" value="Unassembled WGS sequence"/>
</dbReference>
<keyword evidence="2" id="KW-1185">Reference proteome</keyword>
<reference evidence="1 2" key="1">
    <citation type="journal article" date="2024" name="Ann. Entomol. Soc. Am.">
        <title>Genomic analyses of the southern and eastern yellowjacket wasps (Hymenoptera: Vespidae) reveal evolutionary signatures of social life.</title>
        <authorList>
            <person name="Catto M.A."/>
            <person name="Caine P.B."/>
            <person name="Orr S.E."/>
            <person name="Hunt B.G."/>
            <person name="Goodisman M.A.D."/>
        </authorList>
    </citation>
    <scope>NUCLEOTIDE SEQUENCE [LARGE SCALE GENOMIC DNA]</scope>
    <source>
        <strain evidence="1">233</strain>
        <tissue evidence="1">Head and thorax</tissue>
    </source>
</reference>
<comment type="caution">
    <text evidence="1">The sequence shown here is derived from an EMBL/GenBank/DDBJ whole genome shotgun (WGS) entry which is preliminary data.</text>
</comment>
<accession>A0ABD2B1P1</accession>
<sequence length="150" mass="17589">MISTYLIFNHLRVIHPQFRPKSRTNVLEPSQNFLSNQDIVFFLKHMIEGPIVEGPIIVGFLYGSLWNFSAYNLYYMQRGYVSILPYTNDRENTHACELIFEISKYRHDRSSLEIFETDGVDGRTFHNRGLTHLQLAEKPEAPEAERHLET</sequence>
<evidence type="ECO:0000313" key="1">
    <source>
        <dbReference type="EMBL" id="KAL2726643.1"/>
    </source>
</evidence>
<organism evidence="1 2">
    <name type="scientific">Vespula squamosa</name>
    <name type="common">Southern yellow jacket</name>
    <name type="synonym">Wasp</name>
    <dbReference type="NCBI Taxonomy" id="30214"/>
    <lineage>
        <taxon>Eukaryota</taxon>
        <taxon>Metazoa</taxon>
        <taxon>Ecdysozoa</taxon>
        <taxon>Arthropoda</taxon>
        <taxon>Hexapoda</taxon>
        <taxon>Insecta</taxon>
        <taxon>Pterygota</taxon>
        <taxon>Neoptera</taxon>
        <taxon>Endopterygota</taxon>
        <taxon>Hymenoptera</taxon>
        <taxon>Apocrita</taxon>
        <taxon>Aculeata</taxon>
        <taxon>Vespoidea</taxon>
        <taxon>Vespidae</taxon>
        <taxon>Vespinae</taxon>
        <taxon>Vespula</taxon>
    </lineage>
</organism>
<protein>
    <submittedName>
        <fullName evidence="1">Neurotrimin-like isoform X2</fullName>
    </submittedName>
</protein>
<gene>
    <name evidence="1" type="ORF">V1478_006921</name>
</gene>
<name>A0ABD2B1P1_VESSQ</name>
<dbReference type="AlphaFoldDB" id="A0ABD2B1P1"/>